<proteinExistence type="predicted"/>
<organism evidence="3 4">
    <name type="scientific">Eruca vesicaria subsp. sativa</name>
    <name type="common">Garden rocket</name>
    <name type="synonym">Eruca sativa</name>
    <dbReference type="NCBI Taxonomy" id="29727"/>
    <lineage>
        <taxon>Eukaryota</taxon>
        <taxon>Viridiplantae</taxon>
        <taxon>Streptophyta</taxon>
        <taxon>Embryophyta</taxon>
        <taxon>Tracheophyta</taxon>
        <taxon>Spermatophyta</taxon>
        <taxon>Magnoliopsida</taxon>
        <taxon>eudicotyledons</taxon>
        <taxon>Gunneridae</taxon>
        <taxon>Pentapetalae</taxon>
        <taxon>rosids</taxon>
        <taxon>malvids</taxon>
        <taxon>Brassicales</taxon>
        <taxon>Brassicaceae</taxon>
        <taxon>Brassiceae</taxon>
        <taxon>Eruca</taxon>
    </lineage>
</organism>
<keyword evidence="4" id="KW-1185">Reference proteome</keyword>
<name>A0ABC8M248_ERUVS</name>
<feature type="domain" description="DUF1985" evidence="2">
    <location>
        <begin position="78"/>
        <end position="122"/>
    </location>
</feature>
<sequence length="517" mass="58588">MASSSGMRKYPPRLYEVGKTLIQGRSMNHSCFLANLQTIKEAVGEEVWSELRESAIGVIVKLKEMEYIWSAKAVHYFLANQLAIDSRHETWSLIDVMPLRFSLYEFGEIIGLNCDPFDKHDVWDVDHREFWLEMKVPTLYGPTLKELQKLVFDDRSDQRIPRADTAGSEGRGLHEAYRGSSPRLGEAFQRYPWGRIGFSSLIDSIKTITFHGKKSYTIHGCVHALLIWVYEFVPGIGEQYGNRIEGAEVPLLSWDGSRTRINFPDFCAHEKDSIRRYPKWVNHEVDTELDNLIKDILDGQLNEQFWNVTPTTKFPEKRKFGVASSDIPNVSPTKRHKGKEPDQGGEAFDMVAAHNVAILGLVESLTKLTEKIEGMDVSVVEKVSKTLEGTIQDKVDAAVGSTKNELLKKIASLEEDADVTIPQGVADSNSGNCKAYGDDDDASSNDLSWKLEKKISSLDGLRIQCVVKKEKKEKKTMEKEEVKTKEVPLKKVKIEKKDEVLKNEVKPEKNDEEPLKK</sequence>
<accession>A0ABC8M248</accession>
<gene>
    <name evidence="3" type="ORF">ERUC_LOCUS42501</name>
</gene>
<protein>
    <recommendedName>
        <fullName evidence="2">DUF1985 domain-containing protein</fullName>
    </recommendedName>
</protein>
<evidence type="ECO:0000256" key="1">
    <source>
        <dbReference type="SAM" id="MobiDB-lite"/>
    </source>
</evidence>
<dbReference type="InterPro" id="IPR015410">
    <property type="entry name" value="DUF1985"/>
</dbReference>
<dbReference type="PANTHER" id="PTHR48449">
    <property type="entry name" value="DUF1985 DOMAIN-CONTAINING PROTEIN"/>
    <property type="match status" value="1"/>
</dbReference>
<dbReference type="Pfam" id="PF09331">
    <property type="entry name" value="DUF1985"/>
    <property type="match status" value="1"/>
</dbReference>
<reference evidence="3 4" key="1">
    <citation type="submission" date="2022-03" db="EMBL/GenBank/DDBJ databases">
        <authorList>
            <person name="Macdonald S."/>
            <person name="Ahmed S."/>
            <person name="Newling K."/>
        </authorList>
    </citation>
    <scope>NUCLEOTIDE SEQUENCE [LARGE SCALE GENOMIC DNA]</scope>
</reference>
<evidence type="ECO:0000313" key="4">
    <source>
        <dbReference type="Proteomes" id="UP001642260"/>
    </source>
</evidence>
<dbReference type="EMBL" id="CAKOAT010871820">
    <property type="protein sequence ID" value="CAH8390018.1"/>
    <property type="molecule type" value="Genomic_DNA"/>
</dbReference>
<feature type="region of interest" description="Disordered" evidence="1">
    <location>
        <begin position="498"/>
        <end position="517"/>
    </location>
</feature>
<feature type="region of interest" description="Disordered" evidence="1">
    <location>
        <begin position="422"/>
        <end position="443"/>
    </location>
</feature>
<evidence type="ECO:0000313" key="3">
    <source>
        <dbReference type="EMBL" id="CAH8390018.1"/>
    </source>
</evidence>
<comment type="caution">
    <text evidence="3">The sequence shown here is derived from an EMBL/GenBank/DDBJ whole genome shotgun (WGS) entry which is preliminary data.</text>
</comment>
<dbReference type="PANTHER" id="PTHR48449:SF1">
    <property type="entry name" value="DUF1985 DOMAIN-CONTAINING PROTEIN"/>
    <property type="match status" value="1"/>
</dbReference>
<evidence type="ECO:0000259" key="2">
    <source>
        <dbReference type="Pfam" id="PF09331"/>
    </source>
</evidence>
<dbReference type="AlphaFoldDB" id="A0ABC8M248"/>
<dbReference type="Proteomes" id="UP001642260">
    <property type="component" value="Unassembled WGS sequence"/>
</dbReference>